<keyword evidence="4" id="KW-1185">Reference proteome</keyword>
<name>A0A7W5C538_9BACL</name>
<keyword evidence="2" id="KW-1133">Transmembrane helix</keyword>
<organism evidence="3 4">
    <name type="scientific">Paenibacillus endophyticus</name>
    <dbReference type="NCBI Taxonomy" id="1294268"/>
    <lineage>
        <taxon>Bacteria</taxon>
        <taxon>Bacillati</taxon>
        <taxon>Bacillota</taxon>
        <taxon>Bacilli</taxon>
        <taxon>Bacillales</taxon>
        <taxon>Paenibacillaceae</taxon>
        <taxon>Paenibacillus</taxon>
    </lineage>
</organism>
<reference evidence="3 4" key="1">
    <citation type="submission" date="2020-08" db="EMBL/GenBank/DDBJ databases">
        <title>Genomic Encyclopedia of Type Strains, Phase III (KMG-III): the genomes of soil and plant-associated and newly described type strains.</title>
        <authorList>
            <person name="Whitman W."/>
        </authorList>
    </citation>
    <scope>NUCLEOTIDE SEQUENCE [LARGE SCALE GENOMIC DNA]</scope>
    <source>
        <strain evidence="3 4">CECT 8234</strain>
    </source>
</reference>
<comment type="caution">
    <text evidence="3">The sequence shown here is derived from an EMBL/GenBank/DDBJ whole genome shotgun (WGS) entry which is preliminary data.</text>
</comment>
<feature type="compositionally biased region" description="Acidic residues" evidence="1">
    <location>
        <begin position="100"/>
        <end position="115"/>
    </location>
</feature>
<dbReference type="Proteomes" id="UP000518605">
    <property type="component" value="Unassembled WGS sequence"/>
</dbReference>
<proteinExistence type="predicted"/>
<feature type="region of interest" description="Disordered" evidence="1">
    <location>
        <begin position="87"/>
        <end position="129"/>
    </location>
</feature>
<keyword evidence="2" id="KW-0472">Membrane</keyword>
<dbReference type="PANTHER" id="PTHR35792">
    <property type="entry name" value="GENERAL STRESS PROTEIN"/>
    <property type="match status" value="1"/>
</dbReference>
<evidence type="ECO:0000256" key="2">
    <source>
        <dbReference type="SAM" id="Phobius"/>
    </source>
</evidence>
<protein>
    <submittedName>
        <fullName evidence="3">Gas vesicle protein</fullName>
    </submittedName>
</protein>
<dbReference type="AlphaFoldDB" id="A0A7W5C538"/>
<accession>A0A7W5C538</accession>
<dbReference type="RefSeq" id="WP_183560044.1">
    <property type="nucleotide sequence ID" value="NZ_CBCSLB010000002.1"/>
</dbReference>
<evidence type="ECO:0000313" key="4">
    <source>
        <dbReference type="Proteomes" id="UP000518605"/>
    </source>
</evidence>
<keyword evidence="2" id="KW-0812">Transmembrane</keyword>
<feature type="transmembrane region" description="Helical" evidence="2">
    <location>
        <begin position="12"/>
        <end position="29"/>
    </location>
</feature>
<dbReference type="InterPro" id="IPR052928">
    <property type="entry name" value="Desiccation-related_membrane"/>
</dbReference>
<evidence type="ECO:0000313" key="3">
    <source>
        <dbReference type="EMBL" id="MBB3151251.1"/>
    </source>
</evidence>
<sequence>MSTGKQTKGFLLGALVGGVVGSITALLLAPKPGKELRQDISDGAQKVGETTVKVAGQVGDTTGRFAKQIGGQAVQIAGKTKQAASSVVSSVRGRSKGTEETEAVADFDDVTEAGNEEASSAIETVEAGETEAAVAKELQSIN</sequence>
<dbReference type="InterPro" id="IPR024623">
    <property type="entry name" value="YtxH"/>
</dbReference>
<dbReference type="EMBL" id="JACHXW010000003">
    <property type="protein sequence ID" value="MBB3151251.1"/>
    <property type="molecule type" value="Genomic_DNA"/>
</dbReference>
<evidence type="ECO:0000256" key="1">
    <source>
        <dbReference type="SAM" id="MobiDB-lite"/>
    </source>
</evidence>
<dbReference type="Pfam" id="PF12732">
    <property type="entry name" value="YtxH"/>
    <property type="match status" value="1"/>
</dbReference>
<gene>
    <name evidence="3" type="ORF">FHS16_001294</name>
</gene>
<dbReference type="PANTHER" id="PTHR35792:SF2">
    <property type="entry name" value="GENERAL STRESS PROTEIN"/>
    <property type="match status" value="1"/>
</dbReference>